<accession>A0A8X6U4W5</accession>
<reference evidence="1" key="1">
    <citation type="submission" date="2020-08" db="EMBL/GenBank/DDBJ databases">
        <title>Multicomponent nature underlies the extraordinary mechanical properties of spider dragline silk.</title>
        <authorList>
            <person name="Kono N."/>
            <person name="Nakamura H."/>
            <person name="Mori M."/>
            <person name="Yoshida Y."/>
            <person name="Ohtoshi R."/>
            <person name="Malay A.D."/>
            <person name="Moran D.A.P."/>
            <person name="Tomita M."/>
            <person name="Numata K."/>
            <person name="Arakawa K."/>
        </authorList>
    </citation>
    <scope>NUCLEOTIDE SEQUENCE</scope>
</reference>
<evidence type="ECO:0000313" key="2">
    <source>
        <dbReference type="Proteomes" id="UP000887013"/>
    </source>
</evidence>
<sequence length="93" mass="10297">MDPITTYHTSGLTPFRTTETIPVVLLRKRGRLLKTTLTQSVKQKNLSTAFTVSMITLPRELNSLILEPMLQDLSSLLVLPPYGTSTEPGGRGR</sequence>
<gene>
    <name evidence="1" type="ORF">NPIL_58521</name>
</gene>
<name>A0A8X6U4W5_NEPPI</name>
<dbReference type="EMBL" id="BMAW01021878">
    <property type="protein sequence ID" value="GFT75190.1"/>
    <property type="molecule type" value="Genomic_DNA"/>
</dbReference>
<dbReference type="Proteomes" id="UP000887013">
    <property type="component" value="Unassembled WGS sequence"/>
</dbReference>
<keyword evidence="2" id="KW-1185">Reference proteome</keyword>
<proteinExistence type="predicted"/>
<organism evidence="1 2">
    <name type="scientific">Nephila pilipes</name>
    <name type="common">Giant wood spider</name>
    <name type="synonym">Nephila maculata</name>
    <dbReference type="NCBI Taxonomy" id="299642"/>
    <lineage>
        <taxon>Eukaryota</taxon>
        <taxon>Metazoa</taxon>
        <taxon>Ecdysozoa</taxon>
        <taxon>Arthropoda</taxon>
        <taxon>Chelicerata</taxon>
        <taxon>Arachnida</taxon>
        <taxon>Araneae</taxon>
        <taxon>Araneomorphae</taxon>
        <taxon>Entelegynae</taxon>
        <taxon>Araneoidea</taxon>
        <taxon>Nephilidae</taxon>
        <taxon>Nephila</taxon>
    </lineage>
</organism>
<evidence type="ECO:0000313" key="1">
    <source>
        <dbReference type="EMBL" id="GFT75190.1"/>
    </source>
</evidence>
<protein>
    <submittedName>
        <fullName evidence="1">Uncharacterized protein</fullName>
    </submittedName>
</protein>
<dbReference type="AlphaFoldDB" id="A0A8X6U4W5"/>
<comment type="caution">
    <text evidence="1">The sequence shown here is derived from an EMBL/GenBank/DDBJ whole genome shotgun (WGS) entry which is preliminary data.</text>
</comment>